<dbReference type="EMBL" id="ASPP01012092">
    <property type="protein sequence ID" value="ETO20936.1"/>
    <property type="molecule type" value="Genomic_DNA"/>
</dbReference>
<accession>X6N4L2</accession>
<gene>
    <name evidence="1" type="ORF">RFI_16266</name>
</gene>
<dbReference type="Proteomes" id="UP000023152">
    <property type="component" value="Unassembled WGS sequence"/>
</dbReference>
<dbReference type="AlphaFoldDB" id="X6N4L2"/>
<evidence type="ECO:0000313" key="1">
    <source>
        <dbReference type="EMBL" id="ETO20936.1"/>
    </source>
</evidence>
<protein>
    <submittedName>
        <fullName evidence="1">Uncharacterized protein</fullName>
    </submittedName>
</protein>
<proteinExistence type="predicted"/>
<keyword evidence="2" id="KW-1185">Reference proteome</keyword>
<comment type="caution">
    <text evidence="1">The sequence shown here is derived from an EMBL/GenBank/DDBJ whole genome shotgun (WGS) entry which is preliminary data.</text>
</comment>
<reference evidence="1 2" key="1">
    <citation type="journal article" date="2013" name="Curr. Biol.">
        <title>The Genome of the Foraminiferan Reticulomyxa filosa.</title>
        <authorList>
            <person name="Glockner G."/>
            <person name="Hulsmann N."/>
            <person name="Schleicher M."/>
            <person name="Noegel A.A."/>
            <person name="Eichinger L."/>
            <person name="Gallinger C."/>
            <person name="Pawlowski J."/>
            <person name="Sierra R."/>
            <person name="Euteneuer U."/>
            <person name="Pillet L."/>
            <person name="Moustafa A."/>
            <person name="Platzer M."/>
            <person name="Groth M."/>
            <person name="Szafranski K."/>
            <person name="Schliwa M."/>
        </authorList>
    </citation>
    <scope>NUCLEOTIDE SEQUENCE [LARGE SCALE GENOMIC DNA]</scope>
</reference>
<evidence type="ECO:0000313" key="2">
    <source>
        <dbReference type="Proteomes" id="UP000023152"/>
    </source>
</evidence>
<name>X6N4L2_RETFI</name>
<sequence length="264" mass="30915">MTSTVSSFVLPEIIDSNLTREELITLLFPKLPESVAALIVTFLEVPKHAKSFRIGNEHWVRIDSINFQRLVAYLQISYPWAQNNRALHKVLFKLCLKHLRFCVAFTCVCFFFWNDIAHKYKFLKKKEEDTYLEGLELYGRFGSNKLDVNDTNIQKLSAKELGFLKEIVTHIENRAQKKTAKDLITNYGSYMLYNEFGMDIKDILSGNIKSTDDFTKEWELYGDKIELLSHNIGDSEMEIWRKCNEKILHFKNVCYPKSYLICIL</sequence>
<organism evidence="1 2">
    <name type="scientific">Reticulomyxa filosa</name>
    <dbReference type="NCBI Taxonomy" id="46433"/>
    <lineage>
        <taxon>Eukaryota</taxon>
        <taxon>Sar</taxon>
        <taxon>Rhizaria</taxon>
        <taxon>Retaria</taxon>
        <taxon>Foraminifera</taxon>
        <taxon>Monothalamids</taxon>
        <taxon>Reticulomyxidae</taxon>
        <taxon>Reticulomyxa</taxon>
    </lineage>
</organism>